<reference evidence="3" key="1">
    <citation type="journal article" date="2019" name="Int. J. Syst. Evol. Microbiol.">
        <title>The Global Catalogue of Microorganisms (GCM) 10K type strain sequencing project: providing services to taxonomists for standard genome sequencing and annotation.</title>
        <authorList>
            <consortium name="The Broad Institute Genomics Platform"/>
            <consortium name="The Broad Institute Genome Sequencing Center for Infectious Disease"/>
            <person name="Wu L."/>
            <person name="Ma J."/>
        </authorList>
    </citation>
    <scope>NUCLEOTIDE SEQUENCE [LARGE SCALE GENOMIC DNA]</scope>
    <source>
        <strain evidence="3">KCTC 33676</strain>
    </source>
</reference>
<feature type="transmembrane region" description="Helical" evidence="1">
    <location>
        <begin position="182"/>
        <end position="202"/>
    </location>
</feature>
<dbReference type="Proteomes" id="UP001597497">
    <property type="component" value="Unassembled WGS sequence"/>
</dbReference>
<proteinExistence type="predicted"/>
<organism evidence="2 3">
    <name type="scientific">Marinicrinis sediminis</name>
    <dbReference type="NCBI Taxonomy" id="1652465"/>
    <lineage>
        <taxon>Bacteria</taxon>
        <taxon>Bacillati</taxon>
        <taxon>Bacillota</taxon>
        <taxon>Bacilli</taxon>
        <taxon>Bacillales</taxon>
        <taxon>Paenibacillaceae</taxon>
    </lineage>
</organism>
<dbReference type="RefSeq" id="WP_379929231.1">
    <property type="nucleotide sequence ID" value="NZ_JBHUMM010000014.1"/>
</dbReference>
<keyword evidence="3" id="KW-1185">Reference proteome</keyword>
<feature type="transmembrane region" description="Helical" evidence="1">
    <location>
        <begin position="157"/>
        <end position="176"/>
    </location>
</feature>
<protein>
    <submittedName>
        <fullName evidence="2">Uncharacterized protein</fullName>
    </submittedName>
</protein>
<feature type="transmembrane region" description="Helical" evidence="1">
    <location>
        <begin position="74"/>
        <end position="101"/>
    </location>
</feature>
<keyword evidence="1" id="KW-0812">Transmembrane</keyword>
<keyword evidence="1" id="KW-0472">Membrane</keyword>
<feature type="transmembrane region" description="Helical" evidence="1">
    <location>
        <begin position="223"/>
        <end position="245"/>
    </location>
</feature>
<feature type="transmembrane region" description="Helical" evidence="1">
    <location>
        <begin position="22"/>
        <end position="40"/>
    </location>
</feature>
<feature type="transmembrane region" description="Helical" evidence="1">
    <location>
        <begin position="113"/>
        <end position="132"/>
    </location>
</feature>
<accession>A0ABW5RA16</accession>
<dbReference type="EMBL" id="JBHUMM010000014">
    <property type="protein sequence ID" value="MFD2671758.1"/>
    <property type="molecule type" value="Genomic_DNA"/>
</dbReference>
<feature type="transmembrane region" description="Helical" evidence="1">
    <location>
        <begin position="46"/>
        <end position="67"/>
    </location>
</feature>
<name>A0ABW5RA16_9BACL</name>
<evidence type="ECO:0000256" key="1">
    <source>
        <dbReference type="SAM" id="Phobius"/>
    </source>
</evidence>
<comment type="caution">
    <text evidence="2">The sequence shown here is derived from an EMBL/GenBank/DDBJ whole genome shotgun (WGS) entry which is preliminary data.</text>
</comment>
<feature type="transmembrane region" description="Helical" evidence="1">
    <location>
        <begin position="251"/>
        <end position="271"/>
    </location>
</feature>
<gene>
    <name evidence="2" type="ORF">ACFSUC_09080</name>
</gene>
<evidence type="ECO:0000313" key="3">
    <source>
        <dbReference type="Proteomes" id="UP001597497"/>
    </source>
</evidence>
<evidence type="ECO:0000313" key="2">
    <source>
        <dbReference type="EMBL" id="MFD2671758.1"/>
    </source>
</evidence>
<sequence>MFEILGSIYLMFTLFKLEFHRYLPKVLFIAFILCQMSYYLREEFGIASGIVTISYEVMLTLLLWLLIGMRLRYAIILSTSIIICTVVVQSILILIGVYMGVAELEEFRPYTRVTESLMVISTTLFVMISWWIKRKQIHIPIQIDANQPIRGKKPYRFMLVMILIFILVNWFFYLHLMQNVKHTLAFSVFMLLEFILMLIFFIRHEKHSRIKAEGTVEESIRNWGAKTMVSVILIFTLNWTIYTWVLQNHNLLTFVNIILFIEFVILLIMSYRKERVAGA</sequence>
<keyword evidence="1" id="KW-1133">Transmembrane helix</keyword>